<evidence type="ECO:0000259" key="14">
    <source>
        <dbReference type="Pfam" id="PF14691"/>
    </source>
</evidence>
<evidence type="ECO:0000256" key="6">
    <source>
        <dbReference type="ARBA" id="ARBA00022643"/>
    </source>
</evidence>
<feature type="domain" description="NADH:flavin oxidoreductase/NADH oxidase N-terminal" evidence="12">
    <location>
        <begin position="116"/>
        <end position="323"/>
    </location>
</feature>
<dbReference type="InterPro" id="IPR013785">
    <property type="entry name" value="Aldolase_TIM"/>
</dbReference>
<accession>A0A3G1KRA1</accession>
<evidence type="ECO:0000256" key="4">
    <source>
        <dbReference type="ARBA" id="ARBA00011048"/>
    </source>
</evidence>
<dbReference type="Gene3D" id="3.50.50.60">
    <property type="entry name" value="FAD/NAD(P)-binding domain"/>
    <property type="match status" value="2"/>
</dbReference>
<dbReference type="PRINTS" id="PR00419">
    <property type="entry name" value="ADXRDTASE"/>
</dbReference>
<reference evidence="15 16" key="1">
    <citation type="submission" date="2016-10" db="EMBL/GenBank/DDBJ databases">
        <title>Complete Genome Sequence of Peptococcaceae strain DCMF.</title>
        <authorList>
            <person name="Edwards R.J."/>
            <person name="Holland S.I."/>
            <person name="Deshpande N.P."/>
            <person name="Wong Y.K."/>
            <person name="Ertan H."/>
            <person name="Manefield M."/>
            <person name="Russell T.L."/>
            <person name="Lee M.J."/>
        </authorList>
    </citation>
    <scope>NUCLEOTIDE SEQUENCE [LARGE SCALE GENOMIC DNA]</scope>
    <source>
        <strain evidence="15 16">DCMF</strain>
    </source>
</reference>
<feature type="domain" description="NADH:flavin oxidoreductase/NADH oxidase N-terminal" evidence="12">
    <location>
        <begin position="6"/>
        <end position="105"/>
    </location>
</feature>
<evidence type="ECO:0000256" key="11">
    <source>
        <dbReference type="ARBA" id="ARBA00023014"/>
    </source>
</evidence>
<dbReference type="PANTHER" id="PTHR42917">
    <property type="entry name" value="2,4-DIENOYL-COA REDUCTASE"/>
    <property type="match status" value="1"/>
</dbReference>
<keyword evidence="7" id="KW-0479">Metal-binding</keyword>
<dbReference type="GO" id="GO:0046872">
    <property type="term" value="F:metal ion binding"/>
    <property type="evidence" value="ECO:0007669"/>
    <property type="project" value="UniProtKB-KW"/>
</dbReference>
<evidence type="ECO:0000256" key="5">
    <source>
        <dbReference type="ARBA" id="ARBA00022630"/>
    </source>
</evidence>
<evidence type="ECO:0000256" key="7">
    <source>
        <dbReference type="ARBA" id="ARBA00022723"/>
    </source>
</evidence>
<evidence type="ECO:0000313" key="16">
    <source>
        <dbReference type="Proteomes" id="UP000323521"/>
    </source>
</evidence>
<evidence type="ECO:0000256" key="1">
    <source>
        <dbReference type="ARBA" id="ARBA00001917"/>
    </source>
</evidence>
<organism evidence="15 16">
    <name type="scientific">Formimonas warabiya</name>
    <dbReference type="NCBI Taxonomy" id="1761012"/>
    <lineage>
        <taxon>Bacteria</taxon>
        <taxon>Bacillati</taxon>
        <taxon>Bacillota</taxon>
        <taxon>Clostridia</taxon>
        <taxon>Eubacteriales</taxon>
        <taxon>Peptococcaceae</taxon>
        <taxon>Candidatus Formimonas</taxon>
    </lineage>
</organism>
<dbReference type="InterPro" id="IPR036188">
    <property type="entry name" value="FAD/NAD-bd_sf"/>
</dbReference>
<proteinExistence type="inferred from homology"/>
<keyword evidence="5" id="KW-0285">Flavoprotein</keyword>
<dbReference type="Pfam" id="PF07992">
    <property type="entry name" value="Pyr_redox_2"/>
    <property type="match status" value="1"/>
</dbReference>
<dbReference type="AlphaFoldDB" id="A0A3G1KRA1"/>
<dbReference type="CDD" id="cd02803">
    <property type="entry name" value="OYE_like_FMN_family"/>
    <property type="match status" value="1"/>
</dbReference>
<dbReference type="PANTHER" id="PTHR42917:SF2">
    <property type="entry name" value="2,4-DIENOYL-COA REDUCTASE [(2E)-ENOYL-COA-PRODUCING]"/>
    <property type="match status" value="1"/>
</dbReference>
<evidence type="ECO:0000256" key="8">
    <source>
        <dbReference type="ARBA" id="ARBA00022827"/>
    </source>
</evidence>
<dbReference type="GO" id="GO:0010181">
    <property type="term" value="F:FMN binding"/>
    <property type="evidence" value="ECO:0007669"/>
    <property type="project" value="InterPro"/>
</dbReference>
<keyword evidence="6" id="KW-0288">FMN</keyword>
<dbReference type="GO" id="GO:0051536">
    <property type="term" value="F:iron-sulfur cluster binding"/>
    <property type="evidence" value="ECO:0007669"/>
    <property type="project" value="UniProtKB-KW"/>
</dbReference>
<evidence type="ECO:0000256" key="10">
    <source>
        <dbReference type="ARBA" id="ARBA00023004"/>
    </source>
</evidence>
<evidence type="ECO:0000256" key="3">
    <source>
        <dbReference type="ARBA" id="ARBA00001974"/>
    </source>
</evidence>
<evidence type="ECO:0000256" key="2">
    <source>
        <dbReference type="ARBA" id="ARBA00001966"/>
    </source>
</evidence>
<dbReference type="Gene3D" id="3.20.20.70">
    <property type="entry name" value="Aldolase class I"/>
    <property type="match status" value="1"/>
</dbReference>
<dbReference type="OrthoDB" id="9803192at2"/>
<keyword evidence="9" id="KW-0560">Oxidoreductase</keyword>
<dbReference type="InterPro" id="IPR001155">
    <property type="entry name" value="OxRdtase_FMN_N"/>
</dbReference>
<feature type="domain" description="Dihydroprymidine dehydrogenase" evidence="14">
    <location>
        <begin position="346"/>
        <end position="429"/>
    </location>
</feature>
<dbReference type="Gene3D" id="1.10.1060.10">
    <property type="entry name" value="Alpha-helical ferredoxin"/>
    <property type="match status" value="1"/>
</dbReference>
<comment type="similarity">
    <text evidence="4">In the N-terminal section; belongs to the NADH:flavin oxidoreductase/NADH oxidase family.</text>
</comment>
<evidence type="ECO:0008006" key="17">
    <source>
        <dbReference type="Google" id="ProtNLM"/>
    </source>
</evidence>
<dbReference type="SUPFAM" id="SSF51971">
    <property type="entry name" value="Nucleotide-binding domain"/>
    <property type="match status" value="2"/>
</dbReference>
<protein>
    <recommendedName>
        <fullName evidence="17">FAD-dependent oxidoreductase</fullName>
    </recommendedName>
</protein>
<keyword evidence="10" id="KW-0408">Iron</keyword>
<dbReference type="KEGG" id="fwa:DCMF_09560"/>
<dbReference type="SUPFAM" id="SSF51395">
    <property type="entry name" value="FMN-linked oxidoreductases"/>
    <property type="match status" value="1"/>
</dbReference>
<evidence type="ECO:0000259" key="12">
    <source>
        <dbReference type="Pfam" id="PF00724"/>
    </source>
</evidence>
<evidence type="ECO:0000256" key="9">
    <source>
        <dbReference type="ARBA" id="ARBA00023002"/>
    </source>
</evidence>
<name>A0A3G1KRA1_FORW1</name>
<dbReference type="InterPro" id="IPR023753">
    <property type="entry name" value="FAD/NAD-binding_dom"/>
</dbReference>
<keyword evidence="11" id="KW-0411">Iron-sulfur</keyword>
<comment type="cofactor">
    <cofactor evidence="3">
        <name>FAD</name>
        <dbReference type="ChEBI" id="CHEBI:57692"/>
    </cofactor>
</comment>
<dbReference type="Pfam" id="PF00724">
    <property type="entry name" value="Oxidored_FMN"/>
    <property type="match status" value="2"/>
</dbReference>
<comment type="cofactor">
    <cofactor evidence="1">
        <name>FMN</name>
        <dbReference type="ChEBI" id="CHEBI:58210"/>
    </cofactor>
</comment>
<dbReference type="InterPro" id="IPR009051">
    <property type="entry name" value="Helical_ferredxn"/>
</dbReference>
<keyword evidence="16" id="KW-1185">Reference proteome</keyword>
<dbReference type="EMBL" id="CP017634">
    <property type="protein sequence ID" value="ATW24988.1"/>
    <property type="molecule type" value="Genomic_DNA"/>
</dbReference>
<gene>
    <name evidence="15" type="ORF">DCMF_09560</name>
</gene>
<dbReference type="GO" id="GO:0016491">
    <property type="term" value="F:oxidoreductase activity"/>
    <property type="evidence" value="ECO:0007669"/>
    <property type="project" value="UniProtKB-KW"/>
</dbReference>
<evidence type="ECO:0000259" key="13">
    <source>
        <dbReference type="Pfam" id="PF07992"/>
    </source>
</evidence>
<dbReference type="Pfam" id="PF14691">
    <property type="entry name" value="Fer4_20"/>
    <property type="match status" value="1"/>
</dbReference>
<dbReference type="SUPFAM" id="SSF46548">
    <property type="entry name" value="alpha-helical ferredoxin"/>
    <property type="match status" value="1"/>
</dbReference>
<dbReference type="Proteomes" id="UP000323521">
    <property type="component" value="Chromosome"/>
</dbReference>
<feature type="domain" description="FAD/NAD(P)-binding" evidence="13">
    <location>
        <begin position="445"/>
        <end position="741"/>
    </location>
</feature>
<comment type="cofactor">
    <cofactor evidence="2">
        <name>[4Fe-4S] cluster</name>
        <dbReference type="ChEBI" id="CHEBI:49883"/>
    </cofactor>
</comment>
<dbReference type="RefSeq" id="WP_148134228.1">
    <property type="nucleotide sequence ID" value="NZ_CP017634.1"/>
</dbReference>
<evidence type="ECO:0000313" key="15">
    <source>
        <dbReference type="EMBL" id="ATW24988.1"/>
    </source>
</evidence>
<dbReference type="InterPro" id="IPR028261">
    <property type="entry name" value="DPD_II"/>
</dbReference>
<keyword evidence="8" id="KW-0274">FAD</keyword>
<sequence>MTEIGLFTPIRINAMELPNRIVMSPAFTNTAGTDGGVTDGNIKHYVARAHSGVGLIIIEHTSVNSYYIHPGKRLQISKDEHIDGLRKLVDAVHREGSKIAIQLAHSIHGVGLKPADLSRETVFEIVADMVNGARRAVEAGFDGSELHFAHTYTLADFLSRRTNKRTDEFGGDIFGRMRIHLEIIKQIREVVGPDYPLLARFDAEEFVVGGNTLQHTGIFAGELEKAGIDCLDVSVGVRFDDAGLKGYSDVRGKPTIEFPDGPNVYFAEAIKKLVKIPVMTVGKLGNPQFAESVIREGRADLVALARPLIADTMWVEHVRQKRDDLMKECLYCSECLYERHDLEAPIHCMRYTCQNACPANVDVPVYVDLVGQKKYREAYQVIQWENPLGLICGRVCNHPCESLCNRVKIDAPIAIRLLKRFAADRILAQEKKLPVPPVAPEKDTRVAIIGSGPSGLTCAFYLRKKGYQVTVFEKLPVVGGMLAVGIPGYRLPKSLLAEEVKVLREMGVKIQTNVTLGQDIRLEGLKEQGYQAIYLALGTHKNRPLQVEGEDYQGVYAGVNFLRDLNLGKKMEFYGKRVAVIGGGNVAIDVARSLTRMGIKEVQIFCLESREEMPAYADEVAEAVKEGVMINNGWGPRTITGKDGKVTGITLKSCTSIFDRECLFNPAYDENRTLDLEIDRIVVAIGQVVDDSFDPSASKIKIGKNSLLEISASCATSVEGVFAGGDCVSGPSSVVEAVKYGKEAALSLDRYLGGDGQIISKKLFVRQLSGPVNEDEIGRPEAALIPPESRKGDFAEVEEGLTEKSALVECRRCLRCDVLREIVI</sequence>
<dbReference type="InterPro" id="IPR051793">
    <property type="entry name" value="NADH:flavin_oxidoreductase"/>
</dbReference>